<reference evidence="1 2" key="1">
    <citation type="submission" date="2012-06" db="EMBL/GenBank/DDBJ databases">
        <title>Draft genome sequence of Lactobacillus gigeriorum CRBIP 24.85T, isolated from chicken crop.</title>
        <authorList>
            <person name="Cousin S."/>
            <person name="Ma L."/>
            <person name="Creno S."/>
            <person name="Clermont D."/>
            <person name="Loux V."/>
            <person name="Bizet C."/>
            <person name="Bouchier C."/>
        </authorList>
    </citation>
    <scope>NUCLEOTIDE SEQUENCE [LARGE SCALE GENOMIC DNA]</scope>
    <source>
        <strain evidence="2">CRBIP 24.85T</strain>
    </source>
</reference>
<name>I7LGJ7_9LACO</name>
<dbReference type="RefSeq" id="WP_008473992.1">
    <property type="nucleotide sequence ID" value="NZ_CAKC01000086.1"/>
</dbReference>
<evidence type="ECO:0000313" key="1">
    <source>
        <dbReference type="EMBL" id="CCI87698.1"/>
    </source>
</evidence>
<dbReference type="Proteomes" id="UP000009326">
    <property type="component" value="Unassembled WGS sequence"/>
</dbReference>
<proteinExistence type="predicted"/>
<comment type="caution">
    <text evidence="1">The sequence shown here is derived from an EMBL/GenBank/DDBJ whole genome shotgun (WGS) entry which is preliminary data.</text>
</comment>
<organism evidence="1 2">
    <name type="scientific">Lactobacillus gigeriorum DSM 23908 = CRBIP 24.85</name>
    <dbReference type="NCBI Taxonomy" id="1423751"/>
    <lineage>
        <taxon>Bacteria</taxon>
        <taxon>Bacillati</taxon>
        <taxon>Bacillota</taxon>
        <taxon>Bacilli</taxon>
        <taxon>Lactobacillales</taxon>
        <taxon>Lactobacillaceae</taxon>
        <taxon>Lactobacillus</taxon>
    </lineage>
</organism>
<dbReference type="AlphaFoldDB" id="I7LGJ7"/>
<gene>
    <name evidence="1" type="ORF">BN52_09865</name>
</gene>
<protein>
    <submittedName>
        <fullName evidence="1">Uncharacterized protein</fullName>
    </submittedName>
</protein>
<accession>I7LGJ7</accession>
<sequence length="43" mass="4936">MYYLNKLTLIEIDKRVIERAGKGSIGVQFLEGLNRVVNQLKQS</sequence>
<dbReference type="EMBL" id="CAKC01000086">
    <property type="protein sequence ID" value="CCI87698.1"/>
    <property type="molecule type" value="Genomic_DNA"/>
</dbReference>
<evidence type="ECO:0000313" key="2">
    <source>
        <dbReference type="Proteomes" id="UP000009326"/>
    </source>
</evidence>